<feature type="domain" description="Nitroreductase" evidence="6">
    <location>
        <begin position="67"/>
        <end position="152"/>
    </location>
</feature>
<protein>
    <submittedName>
        <fullName evidence="7">Nitroreductase family protein</fullName>
    </submittedName>
</protein>
<evidence type="ECO:0000313" key="7">
    <source>
        <dbReference type="EMBL" id="MBY4797938.1"/>
    </source>
</evidence>
<dbReference type="EMBL" id="JAIMFO010000007">
    <property type="protein sequence ID" value="MBY4797938.1"/>
    <property type="molecule type" value="Genomic_DNA"/>
</dbReference>
<organism evidence="7 8">
    <name type="scientific">Collinsella ureilytica</name>
    <dbReference type="NCBI Taxonomy" id="2869515"/>
    <lineage>
        <taxon>Bacteria</taxon>
        <taxon>Bacillati</taxon>
        <taxon>Actinomycetota</taxon>
        <taxon>Coriobacteriia</taxon>
        <taxon>Coriobacteriales</taxon>
        <taxon>Coriobacteriaceae</taxon>
        <taxon>Collinsella</taxon>
    </lineage>
</organism>
<evidence type="ECO:0000256" key="1">
    <source>
        <dbReference type="ARBA" id="ARBA00001917"/>
    </source>
</evidence>
<comment type="cofactor">
    <cofactor evidence="1">
        <name>FMN</name>
        <dbReference type="ChEBI" id="CHEBI:58210"/>
    </cofactor>
</comment>
<dbReference type="SUPFAM" id="SSF55469">
    <property type="entry name" value="FMN-dependent nitroreductase-like"/>
    <property type="match status" value="1"/>
</dbReference>
<keyword evidence="8" id="KW-1185">Reference proteome</keyword>
<evidence type="ECO:0000256" key="5">
    <source>
        <dbReference type="ARBA" id="ARBA00023002"/>
    </source>
</evidence>
<comment type="caution">
    <text evidence="7">The sequence shown here is derived from an EMBL/GenBank/DDBJ whole genome shotgun (WGS) entry which is preliminary data.</text>
</comment>
<proteinExistence type="inferred from homology"/>
<evidence type="ECO:0000256" key="3">
    <source>
        <dbReference type="ARBA" id="ARBA00022630"/>
    </source>
</evidence>
<evidence type="ECO:0000256" key="4">
    <source>
        <dbReference type="ARBA" id="ARBA00022643"/>
    </source>
</evidence>
<sequence length="178" mass="19988">MSYADLTRERYSCRSYEQRPVEQEKLDAIIEAGRIAPSAHNNHSTRLIVCDTPELRERAAKASERMARDGSIFGAPVVLIALARKDDAWVRPFDGVDATAIDSSIVVDQMMMQATDLGLGTCWVCYFDPEILRETFNLPENLVPLHMLTVGYAADSIASPERRAKRTIPLERFLDLDS</sequence>
<dbReference type="PANTHER" id="PTHR43673:SF2">
    <property type="entry name" value="NITROREDUCTASE"/>
    <property type="match status" value="1"/>
</dbReference>
<evidence type="ECO:0000256" key="2">
    <source>
        <dbReference type="ARBA" id="ARBA00007118"/>
    </source>
</evidence>
<comment type="similarity">
    <text evidence="2">Belongs to the nitroreductase family.</text>
</comment>
<evidence type="ECO:0000313" key="8">
    <source>
        <dbReference type="Proteomes" id="UP000700908"/>
    </source>
</evidence>
<dbReference type="PANTHER" id="PTHR43673">
    <property type="entry name" value="NAD(P)H NITROREDUCTASE YDGI-RELATED"/>
    <property type="match status" value="1"/>
</dbReference>
<keyword evidence="5" id="KW-0560">Oxidoreductase</keyword>
<dbReference type="InterPro" id="IPR029479">
    <property type="entry name" value="Nitroreductase"/>
</dbReference>
<accession>A0ABS7MKV4</accession>
<dbReference type="Proteomes" id="UP000700908">
    <property type="component" value="Unassembled WGS sequence"/>
</dbReference>
<dbReference type="CDD" id="cd20609">
    <property type="entry name" value="nitroreductase"/>
    <property type="match status" value="1"/>
</dbReference>
<gene>
    <name evidence="7" type="ORF">K6V98_06210</name>
</gene>
<dbReference type="Gene3D" id="3.40.109.10">
    <property type="entry name" value="NADH Oxidase"/>
    <property type="match status" value="1"/>
</dbReference>
<feature type="domain" description="Nitroreductase" evidence="6">
    <location>
        <begin position="8"/>
        <end position="65"/>
    </location>
</feature>
<reference evidence="7 8" key="1">
    <citation type="submission" date="2021-08" db="EMBL/GenBank/DDBJ databases">
        <title>Collinsella faecalis sp. nov. isolated from swine faeces.</title>
        <authorList>
            <person name="Oh B.S."/>
            <person name="Lee J.H."/>
        </authorList>
    </citation>
    <scope>NUCLEOTIDE SEQUENCE [LARGE SCALE GENOMIC DNA]</scope>
    <source>
        <strain evidence="7 8">AGMB00827</strain>
    </source>
</reference>
<name>A0ABS7MKV4_9ACTN</name>
<dbReference type="Pfam" id="PF00881">
    <property type="entry name" value="Nitroreductase"/>
    <property type="match status" value="2"/>
</dbReference>
<keyword evidence="3" id="KW-0285">Flavoprotein</keyword>
<dbReference type="RefSeq" id="WP_222199660.1">
    <property type="nucleotide sequence ID" value="NZ_JAIMFO010000007.1"/>
</dbReference>
<evidence type="ECO:0000259" key="6">
    <source>
        <dbReference type="Pfam" id="PF00881"/>
    </source>
</evidence>
<keyword evidence="4" id="KW-0288">FMN</keyword>
<dbReference type="InterPro" id="IPR000415">
    <property type="entry name" value="Nitroreductase-like"/>
</dbReference>